<dbReference type="Proteomes" id="UP000031390">
    <property type="component" value="Unassembled WGS sequence"/>
</dbReference>
<protein>
    <submittedName>
        <fullName evidence="1">Uncharacterized protein</fullName>
    </submittedName>
</protein>
<organism evidence="1 2">
    <name type="scientific">Morococcus cerebrosus</name>
    <dbReference type="NCBI Taxonomy" id="1056807"/>
    <lineage>
        <taxon>Bacteria</taxon>
        <taxon>Pseudomonadati</taxon>
        <taxon>Pseudomonadota</taxon>
        <taxon>Betaproteobacteria</taxon>
        <taxon>Neisseriales</taxon>
        <taxon>Neisseriaceae</taxon>
        <taxon>Morococcus</taxon>
    </lineage>
</organism>
<accession>A0A0C1EVI2</accession>
<evidence type="ECO:0000313" key="2">
    <source>
        <dbReference type="Proteomes" id="UP000031390"/>
    </source>
</evidence>
<gene>
    <name evidence="1" type="ORF">MCC93_00690</name>
</gene>
<evidence type="ECO:0000313" key="1">
    <source>
        <dbReference type="EMBL" id="KIC13195.1"/>
    </source>
</evidence>
<reference evidence="1 2" key="1">
    <citation type="submission" date="2014-12" db="EMBL/GenBank/DDBJ databases">
        <title>Genome sequence of Morococcus cerebrosus.</title>
        <authorList>
            <person name="Shin S.-K."/>
            <person name="Yi H."/>
        </authorList>
    </citation>
    <scope>NUCLEOTIDE SEQUENCE [LARGE SCALE GENOMIC DNA]</scope>
    <source>
        <strain evidence="1 2">CIP 81.93</strain>
    </source>
</reference>
<dbReference type="AlphaFoldDB" id="A0A0C1EVI2"/>
<proteinExistence type="predicted"/>
<dbReference type="EMBL" id="JUFZ01000003">
    <property type="protein sequence ID" value="KIC13195.1"/>
    <property type="molecule type" value="Genomic_DNA"/>
</dbReference>
<comment type="caution">
    <text evidence="1">The sequence shown here is derived from an EMBL/GenBank/DDBJ whole genome shotgun (WGS) entry which is preliminary data.</text>
</comment>
<name>A0A0C1EVI2_9NEIS</name>
<sequence length="40" mass="4423">MFGLKVVGKAHATLNMTKGRLKPLNLGFQTTFCFNSISNH</sequence>